<keyword evidence="2 3" id="KW-0040">ANK repeat</keyword>
<feature type="region of interest" description="Disordered" evidence="4">
    <location>
        <begin position="407"/>
        <end position="436"/>
    </location>
</feature>
<feature type="repeat" description="ANK" evidence="3">
    <location>
        <begin position="652"/>
        <end position="684"/>
    </location>
</feature>
<feature type="compositionally biased region" description="Polar residues" evidence="4">
    <location>
        <begin position="125"/>
        <end position="141"/>
    </location>
</feature>
<dbReference type="SMART" id="SM00248">
    <property type="entry name" value="ANK"/>
    <property type="match status" value="10"/>
</dbReference>
<dbReference type="EMBL" id="CASHTH010002693">
    <property type="protein sequence ID" value="CAI8033782.1"/>
    <property type="molecule type" value="Genomic_DNA"/>
</dbReference>
<feature type="region of interest" description="Disordered" evidence="4">
    <location>
        <begin position="107"/>
        <end position="178"/>
    </location>
</feature>
<feature type="compositionally biased region" description="Polar residues" evidence="4">
    <location>
        <begin position="154"/>
        <end position="163"/>
    </location>
</feature>
<keyword evidence="1" id="KW-0677">Repeat</keyword>
<dbReference type="SUPFAM" id="SSF57850">
    <property type="entry name" value="RING/U-box"/>
    <property type="match status" value="1"/>
</dbReference>
<evidence type="ECO:0000256" key="3">
    <source>
        <dbReference type="PROSITE-ProRule" id="PRU00023"/>
    </source>
</evidence>
<evidence type="ECO:0000313" key="6">
    <source>
        <dbReference type="Proteomes" id="UP001174909"/>
    </source>
</evidence>
<protein>
    <submittedName>
        <fullName evidence="5">Ankyrin repeat domain-containing protein 50</fullName>
    </submittedName>
</protein>
<accession>A0AA35SR92</accession>
<evidence type="ECO:0000256" key="1">
    <source>
        <dbReference type="ARBA" id="ARBA00022737"/>
    </source>
</evidence>
<evidence type="ECO:0000313" key="5">
    <source>
        <dbReference type="EMBL" id="CAI8033782.1"/>
    </source>
</evidence>
<proteinExistence type="predicted"/>
<comment type="caution">
    <text evidence="5">The sequence shown here is derived from an EMBL/GenBank/DDBJ whole genome shotgun (WGS) entry which is preliminary data.</text>
</comment>
<feature type="repeat" description="ANK" evidence="3">
    <location>
        <begin position="787"/>
        <end position="819"/>
    </location>
</feature>
<dbReference type="InterPro" id="IPR002110">
    <property type="entry name" value="Ankyrin_rpt"/>
</dbReference>
<feature type="repeat" description="ANK" evidence="3">
    <location>
        <begin position="619"/>
        <end position="651"/>
    </location>
</feature>
<evidence type="ECO:0000256" key="2">
    <source>
        <dbReference type="ARBA" id="ARBA00023043"/>
    </source>
</evidence>
<dbReference type="AlphaFoldDB" id="A0AA35SR92"/>
<feature type="repeat" description="ANK" evidence="3">
    <location>
        <begin position="720"/>
        <end position="752"/>
    </location>
</feature>
<gene>
    <name evidence="5" type="ORF">GBAR_LOCUS19057</name>
</gene>
<dbReference type="Gene3D" id="3.30.40.10">
    <property type="entry name" value="Zinc/RING finger domain, C3HC4 (zinc finger)"/>
    <property type="match status" value="1"/>
</dbReference>
<dbReference type="Pfam" id="PF12796">
    <property type="entry name" value="Ank_2"/>
    <property type="match status" value="3"/>
</dbReference>
<feature type="repeat" description="ANK" evidence="3">
    <location>
        <begin position="552"/>
        <end position="584"/>
    </location>
</feature>
<feature type="repeat" description="ANK" evidence="3">
    <location>
        <begin position="691"/>
        <end position="719"/>
    </location>
</feature>
<dbReference type="PRINTS" id="PR01415">
    <property type="entry name" value="ANKYRIN"/>
</dbReference>
<evidence type="ECO:0000256" key="4">
    <source>
        <dbReference type="SAM" id="MobiDB-lite"/>
    </source>
</evidence>
<name>A0AA35SR92_GEOBA</name>
<dbReference type="PANTHER" id="PTHR24173:SF74">
    <property type="entry name" value="ANKYRIN REPEAT DOMAIN-CONTAINING PROTEIN 16"/>
    <property type="match status" value="1"/>
</dbReference>
<dbReference type="Pfam" id="PF13637">
    <property type="entry name" value="Ank_4"/>
    <property type="match status" value="1"/>
</dbReference>
<dbReference type="Gene3D" id="1.25.40.20">
    <property type="entry name" value="Ankyrin repeat-containing domain"/>
    <property type="match status" value="3"/>
</dbReference>
<dbReference type="InterPro" id="IPR036770">
    <property type="entry name" value="Ankyrin_rpt-contain_sf"/>
</dbReference>
<feature type="repeat" description="ANK" evidence="3">
    <location>
        <begin position="852"/>
        <end position="878"/>
    </location>
</feature>
<sequence length="878" mass="96861">MAEAPTTGGEVLTPSDAVKVLEELLPAQNQSFELGLKLNLEPHQVEGIHSTYSEPAKRLLRVVMTFLNQVEPRPTWRVIADALKSPAVNLLQLAMAVEAAHFPDTTPQLPEASVSSSQSLATSSQPGLSSPLHVSTGSGASPLTEVEYQPDLPQPTTGDTVTELQHRPESPQPSPMTTQYVQAKIRRFEKRFNDLKKAARGCLERRKISVKQVVDALTSMPADDIEEHELFLKDNLSDLYQSFDISELIGKLSLLQWNYLSYQLLDYLIKEFGLGVGREMEAYKLDLQRFRQKTPLALFCQSQKRRRRKPSEEFKEMVAEFDWPHEVTLEVVEQFRQEYAYHYKLRDCAMIVAEIRPGSFIITWFIPESIVKKLRENIPHHILKKYTAVSLEIAGVKVYPPPQQKSAAVSSPCPGPSAGGAAASVEKSPPQSKTEEFHLSPEEDYPFVEKPSEDFFCPVTLGLLLQPQLTSCCGKHLSEESATRIQRDGGPCPLCKSPDWSTVLNKHLSRQVKELHVFCRHKEKCCWWKGELSDFIQHVQSCKFRYLQVSTKGRTELHDAAERGDVEAVERLLSTSVNINSRTENKGHTALLLASYLGHVEVVCLWLKAGAAVFIPDKCRRTPLYWASIRGHRAVVELLLENGADVSICSENGLSPLYVASQEGYSEVVDVLVKAGADVNQAGTKEPCSVPLGVAAEHGHTETVQRLLEAGANVNHKNKNGDTPVNIASWKGHTAVVKLLIENGADISICDKIGGSPLYAASQEGHSDVVDILLEAGADVHQATTENGDVPLGIAAQKGHTETVQRLLEAGANVNHQNKSGGTALLYAGWDGHSEVVKLLLGAGARDFPDKDGDTALSMARANNHNDVVQYLLQHKPK</sequence>
<dbReference type="PROSITE" id="PS50297">
    <property type="entry name" value="ANK_REP_REGION"/>
    <property type="match status" value="9"/>
</dbReference>
<feature type="repeat" description="ANK" evidence="3">
    <location>
        <begin position="753"/>
        <end position="785"/>
    </location>
</feature>
<dbReference type="PROSITE" id="PS50088">
    <property type="entry name" value="ANK_REPEAT"/>
    <property type="match status" value="10"/>
</dbReference>
<feature type="repeat" description="ANK" evidence="3">
    <location>
        <begin position="820"/>
        <end position="845"/>
    </location>
</feature>
<feature type="compositionally biased region" description="Low complexity" evidence="4">
    <location>
        <begin position="113"/>
        <end position="124"/>
    </location>
</feature>
<dbReference type="PANTHER" id="PTHR24173">
    <property type="entry name" value="ANKYRIN REPEAT CONTAINING"/>
    <property type="match status" value="1"/>
</dbReference>
<organism evidence="5 6">
    <name type="scientific">Geodia barretti</name>
    <name type="common">Barrett's horny sponge</name>
    <dbReference type="NCBI Taxonomy" id="519541"/>
    <lineage>
        <taxon>Eukaryota</taxon>
        <taxon>Metazoa</taxon>
        <taxon>Porifera</taxon>
        <taxon>Demospongiae</taxon>
        <taxon>Heteroscleromorpha</taxon>
        <taxon>Tetractinellida</taxon>
        <taxon>Astrophorina</taxon>
        <taxon>Geodiidae</taxon>
        <taxon>Geodia</taxon>
    </lineage>
</organism>
<dbReference type="SUPFAM" id="SSF48403">
    <property type="entry name" value="Ankyrin repeat"/>
    <property type="match status" value="1"/>
</dbReference>
<reference evidence="5" key="1">
    <citation type="submission" date="2023-03" db="EMBL/GenBank/DDBJ databases">
        <authorList>
            <person name="Steffen K."/>
            <person name="Cardenas P."/>
        </authorList>
    </citation>
    <scope>NUCLEOTIDE SEQUENCE</scope>
</reference>
<dbReference type="Proteomes" id="UP001174909">
    <property type="component" value="Unassembled WGS sequence"/>
</dbReference>
<feature type="repeat" description="ANK" evidence="3">
    <location>
        <begin position="586"/>
        <end position="618"/>
    </location>
</feature>
<keyword evidence="6" id="KW-1185">Reference proteome</keyword>
<dbReference type="InterPro" id="IPR013083">
    <property type="entry name" value="Znf_RING/FYVE/PHD"/>
</dbReference>